<dbReference type="GO" id="GO:0006397">
    <property type="term" value="P:mRNA processing"/>
    <property type="evidence" value="ECO:0007669"/>
    <property type="project" value="EnsemblFungi"/>
</dbReference>
<dbReference type="GO" id="GO:0035925">
    <property type="term" value="F:mRNA 3'-UTR AU-rich region binding"/>
    <property type="evidence" value="ECO:0007669"/>
    <property type="project" value="TreeGrafter"/>
</dbReference>
<dbReference type="GO" id="GO:0016075">
    <property type="term" value="P:rRNA catabolic process"/>
    <property type="evidence" value="ECO:0007669"/>
    <property type="project" value="TreeGrafter"/>
</dbReference>
<keyword evidence="7" id="KW-0694">RNA-binding</keyword>
<evidence type="ECO:0000256" key="3">
    <source>
        <dbReference type="ARBA" id="ARBA00006678"/>
    </source>
</evidence>
<dbReference type="OrthoDB" id="45882at2759"/>
<dbReference type="GO" id="GO:0071028">
    <property type="term" value="P:nuclear mRNA surveillance"/>
    <property type="evidence" value="ECO:0007669"/>
    <property type="project" value="TreeGrafter"/>
</dbReference>
<evidence type="ECO:0000256" key="6">
    <source>
        <dbReference type="ARBA" id="ARBA00022835"/>
    </source>
</evidence>
<comment type="similarity">
    <text evidence="3">Belongs to the RNase PH family.</text>
</comment>
<gene>
    <name evidence="11" type="ORF">PACTADRAFT_48287</name>
</gene>
<protein>
    <recommendedName>
        <fullName evidence="9">Ribosomal RNA-processing protein 43</fullName>
    </recommendedName>
</protein>
<keyword evidence="12" id="KW-1185">Reference proteome</keyword>
<dbReference type="PANTHER" id="PTHR11097:SF9">
    <property type="entry name" value="EXOSOME COMPLEX COMPONENT RRP43"/>
    <property type="match status" value="1"/>
</dbReference>
<dbReference type="Gene3D" id="3.30.230.70">
    <property type="entry name" value="GHMP Kinase, N-terminal domain"/>
    <property type="match status" value="1"/>
</dbReference>
<dbReference type="SUPFAM" id="SSF54211">
    <property type="entry name" value="Ribosomal protein S5 domain 2-like"/>
    <property type="match status" value="1"/>
</dbReference>
<keyword evidence="4" id="KW-0963">Cytoplasm</keyword>
<dbReference type="GO" id="GO:0005654">
    <property type="term" value="C:nucleoplasm"/>
    <property type="evidence" value="ECO:0007669"/>
    <property type="project" value="EnsemblFungi"/>
</dbReference>
<keyword evidence="8" id="KW-0539">Nucleus</keyword>
<dbReference type="InterPro" id="IPR050590">
    <property type="entry name" value="Exosome_comp_Rrp42_subfam"/>
</dbReference>
<evidence type="ECO:0000256" key="2">
    <source>
        <dbReference type="ARBA" id="ARBA00004604"/>
    </source>
</evidence>
<dbReference type="Pfam" id="PF01138">
    <property type="entry name" value="RNase_PH"/>
    <property type="match status" value="1"/>
</dbReference>
<dbReference type="GO" id="GO:0034475">
    <property type="term" value="P:U4 snRNA 3'-end processing"/>
    <property type="evidence" value="ECO:0007669"/>
    <property type="project" value="TreeGrafter"/>
</dbReference>
<accession>A0A1E4U3I8</accession>
<proteinExistence type="inferred from homology"/>
<keyword evidence="5" id="KW-0698">rRNA processing</keyword>
<dbReference type="GO" id="GO:0005730">
    <property type="term" value="C:nucleolus"/>
    <property type="evidence" value="ECO:0007669"/>
    <property type="project" value="UniProtKB-SubCell"/>
</dbReference>
<dbReference type="GO" id="GO:0071035">
    <property type="term" value="P:nuclear polyadenylation-dependent rRNA catabolic process"/>
    <property type="evidence" value="ECO:0007669"/>
    <property type="project" value="EnsemblFungi"/>
</dbReference>
<dbReference type="PANTHER" id="PTHR11097">
    <property type="entry name" value="EXOSOME COMPLEX EXONUCLEASE RIBOSOMAL RNA PROCESSING PROTEIN"/>
    <property type="match status" value="1"/>
</dbReference>
<evidence type="ECO:0000256" key="8">
    <source>
        <dbReference type="ARBA" id="ARBA00023242"/>
    </source>
</evidence>
<dbReference type="GO" id="GO:0000467">
    <property type="term" value="P:exonucleolytic trimming to generate mature 3'-end of 5.8S rRNA from tricistronic rRNA transcript (SSU-rRNA, 5.8S rRNA, LSU-rRNA)"/>
    <property type="evidence" value="ECO:0007669"/>
    <property type="project" value="EnsemblFungi"/>
</dbReference>
<feature type="domain" description="Exoribonuclease phosphorolytic" evidence="10">
    <location>
        <begin position="77"/>
        <end position="219"/>
    </location>
</feature>
<dbReference type="GO" id="GO:0071038">
    <property type="term" value="P:TRAMP-dependent tRNA surveillance pathway"/>
    <property type="evidence" value="ECO:0007669"/>
    <property type="project" value="EnsemblFungi"/>
</dbReference>
<sequence>MSEGNGQEEMGSIRFPAEILSVVAPDLSLKRHLDLGLRPCLRKFHEFKNLTLNVKSGLSRYDGDVDGESVTDSPVLGSSVIKSGNTTVICGITGGIVEIANVSTTTTSDDHDDSMEYTSIYPVVEISRGKLNGAPTDEEMILSQQLYETLLHSKILPKKSLIIDNIALKTNDDTNNNNNNRKRYAFVLYANIQVFSREGPLFDYCYGSLVKSLQTVKLPFIHFTDEEFIINDNRKNGGNVKPEIICDSEAYNQLKINEENINWSLTFGLVNNDDGKETIILCDLEGHAEETCCKSLINVIIDKNLKMRYLNIVGGDENVIIDENIVLKTVQLAKNRVNNILN</sequence>
<dbReference type="InterPro" id="IPR027408">
    <property type="entry name" value="PNPase/RNase_PH_dom_sf"/>
</dbReference>
<organism evidence="11 12">
    <name type="scientific">Pachysolen tannophilus NRRL Y-2460</name>
    <dbReference type="NCBI Taxonomy" id="669874"/>
    <lineage>
        <taxon>Eukaryota</taxon>
        <taxon>Fungi</taxon>
        <taxon>Dikarya</taxon>
        <taxon>Ascomycota</taxon>
        <taxon>Saccharomycotina</taxon>
        <taxon>Pichiomycetes</taxon>
        <taxon>Pachysolenaceae</taxon>
        <taxon>Pachysolen</taxon>
    </lineage>
</organism>
<name>A0A1E4U3I8_PACTA</name>
<dbReference type="STRING" id="669874.A0A1E4U3I8"/>
<dbReference type="GO" id="GO:0000177">
    <property type="term" value="C:cytoplasmic exosome (RNase complex)"/>
    <property type="evidence" value="ECO:0007669"/>
    <property type="project" value="EnsemblFungi"/>
</dbReference>
<evidence type="ECO:0000313" key="11">
    <source>
        <dbReference type="EMBL" id="ODV98549.1"/>
    </source>
</evidence>
<evidence type="ECO:0000256" key="7">
    <source>
        <dbReference type="ARBA" id="ARBA00022884"/>
    </source>
</evidence>
<dbReference type="Proteomes" id="UP000094236">
    <property type="component" value="Unassembled WGS sequence"/>
</dbReference>
<dbReference type="GO" id="GO:0071042">
    <property type="term" value="P:nuclear polyadenylation-dependent mRNA catabolic process"/>
    <property type="evidence" value="ECO:0007669"/>
    <property type="project" value="EnsemblFungi"/>
</dbReference>
<evidence type="ECO:0000256" key="5">
    <source>
        <dbReference type="ARBA" id="ARBA00022552"/>
    </source>
</evidence>
<dbReference type="AlphaFoldDB" id="A0A1E4U3I8"/>
<dbReference type="GO" id="GO:0034476">
    <property type="term" value="P:U5 snRNA 3'-end processing"/>
    <property type="evidence" value="ECO:0007669"/>
    <property type="project" value="TreeGrafter"/>
</dbReference>
<evidence type="ECO:0000259" key="10">
    <source>
        <dbReference type="Pfam" id="PF01138"/>
    </source>
</evidence>
<reference evidence="12" key="1">
    <citation type="submission" date="2016-05" db="EMBL/GenBank/DDBJ databases">
        <title>Comparative genomics of biotechnologically important yeasts.</title>
        <authorList>
            <consortium name="DOE Joint Genome Institute"/>
            <person name="Riley R."/>
            <person name="Haridas S."/>
            <person name="Wolfe K.H."/>
            <person name="Lopes M.R."/>
            <person name="Hittinger C.T."/>
            <person name="Goker M."/>
            <person name="Salamov A."/>
            <person name="Wisecaver J."/>
            <person name="Long T.M."/>
            <person name="Aerts A.L."/>
            <person name="Barry K."/>
            <person name="Choi C."/>
            <person name="Clum A."/>
            <person name="Coughlan A.Y."/>
            <person name="Deshpande S."/>
            <person name="Douglass A.P."/>
            <person name="Hanson S.J."/>
            <person name="Klenk H.-P."/>
            <person name="Labutti K."/>
            <person name="Lapidus A."/>
            <person name="Lindquist E."/>
            <person name="Lipzen A."/>
            <person name="Meier-Kolthoff J.P."/>
            <person name="Ohm R.A."/>
            <person name="Otillar R.P."/>
            <person name="Pangilinan J."/>
            <person name="Peng Y."/>
            <person name="Rokas A."/>
            <person name="Rosa C.A."/>
            <person name="Scheuner C."/>
            <person name="Sibirny A.A."/>
            <person name="Slot J.C."/>
            <person name="Stielow J.B."/>
            <person name="Sun H."/>
            <person name="Kurtzman C.P."/>
            <person name="Blackwell M."/>
            <person name="Grigoriev I.V."/>
            <person name="Jeffries T.W."/>
        </authorList>
    </citation>
    <scope>NUCLEOTIDE SEQUENCE [LARGE SCALE GENOMIC DNA]</scope>
    <source>
        <strain evidence="12">NRRL Y-2460</strain>
    </source>
</reference>
<dbReference type="EMBL" id="KV454011">
    <property type="protein sequence ID" value="ODV98549.1"/>
    <property type="molecule type" value="Genomic_DNA"/>
</dbReference>
<dbReference type="InterPro" id="IPR020568">
    <property type="entry name" value="Ribosomal_Su5_D2-typ_SF"/>
</dbReference>
<evidence type="ECO:0000256" key="9">
    <source>
        <dbReference type="ARBA" id="ARBA00030617"/>
    </source>
</evidence>
<dbReference type="GO" id="GO:0000176">
    <property type="term" value="C:nuclear exosome (RNase complex)"/>
    <property type="evidence" value="ECO:0007669"/>
    <property type="project" value="EnsemblFungi"/>
</dbReference>
<evidence type="ECO:0000256" key="4">
    <source>
        <dbReference type="ARBA" id="ARBA00022490"/>
    </source>
</evidence>
<keyword evidence="6" id="KW-0271">Exosome</keyword>
<dbReference type="GO" id="GO:0034473">
    <property type="term" value="P:U1 snRNA 3'-end processing"/>
    <property type="evidence" value="ECO:0007669"/>
    <property type="project" value="TreeGrafter"/>
</dbReference>
<dbReference type="InterPro" id="IPR001247">
    <property type="entry name" value="ExoRNase_PH_dom1"/>
</dbReference>
<evidence type="ECO:0000313" key="12">
    <source>
        <dbReference type="Proteomes" id="UP000094236"/>
    </source>
</evidence>
<comment type="subcellular location">
    <subcellularLocation>
        <location evidence="1">Cytoplasm</location>
    </subcellularLocation>
    <subcellularLocation>
        <location evidence="2">Nucleus</location>
        <location evidence="2">Nucleolus</location>
    </subcellularLocation>
</comment>
<evidence type="ECO:0000256" key="1">
    <source>
        <dbReference type="ARBA" id="ARBA00004496"/>
    </source>
</evidence>